<accession>A0A3M2M4H1</accession>
<gene>
    <name evidence="2" type="ORF">EBN88_05495</name>
</gene>
<comment type="caution">
    <text evidence="2">The sequence shown here is derived from an EMBL/GenBank/DDBJ whole genome shotgun (WGS) entry which is preliminary data.</text>
</comment>
<dbReference type="AlphaFoldDB" id="A0A3M2M4H1"/>
<evidence type="ECO:0008006" key="4">
    <source>
        <dbReference type="Google" id="ProtNLM"/>
    </source>
</evidence>
<dbReference type="SUPFAM" id="SSF46955">
    <property type="entry name" value="Putative DNA-binding domain"/>
    <property type="match status" value="1"/>
</dbReference>
<name>A0A3M2M4H1_9ACTN</name>
<evidence type="ECO:0000313" key="3">
    <source>
        <dbReference type="Proteomes" id="UP000278673"/>
    </source>
</evidence>
<keyword evidence="3" id="KW-1185">Reference proteome</keyword>
<dbReference type="InterPro" id="IPR009061">
    <property type="entry name" value="DNA-bd_dom_put_sf"/>
</dbReference>
<evidence type="ECO:0000256" key="1">
    <source>
        <dbReference type="SAM" id="MobiDB-lite"/>
    </source>
</evidence>
<protein>
    <recommendedName>
        <fullName evidence="4">DNA-binding protein</fullName>
    </recommendedName>
</protein>
<dbReference type="EMBL" id="RFFJ01000016">
    <property type="protein sequence ID" value="RMI44456.1"/>
    <property type="molecule type" value="Genomic_DNA"/>
</dbReference>
<organism evidence="2 3">
    <name type="scientific">Streptomyces triticirhizae</name>
    <dbReference type="NCBI Taxonomy" id="2483353"/>
    <lineage>
        <taxon>Bacteria</taxon>
        <taxon>Bacillati</taxon>
        <taxon>Actinomycetota</taxon>
        <taxon>Actinomycetes</taxon>
        <taxon>Kitasatosporales</taxon>
        <taxon>Streptomycetaceae</taxon>
        <taxon>Streptomyces</taxon>
    </lineage>
</organism>
<feature type="region of interest" description="Disordered" evidence="1">
    <location>
        <begin position="1"/>
        <end position="20"/>
    </location>
</feature>
<dbReference type="Proteomes" id="UP000278673">
    <property type="component" value="Unassembled WGS sequence"/>
</dbReference>
<reference evidence="2 3" key="1">
    <citation type="submission" date="2018-10" db="EMBL/GenBank/DDBJ databases">
        <title>Isolation, diversity and antifungal activity of actinobacteria from wheat.</title>
        <authorList>
            <person name="Han C."/>
        </authorList>
    </citation>
    <scope>NUCLEOTIDE SEQUENCE [LARGE SCALE GENOMIC DNA]</scope>
    <source>
        <strain evidence="2 3">NEAU-YY642</strain>
    </source>
</reference>
<sequence length="93" mass="10326">MPRKTTTASTTTAADQQADDVPARLLTPQETADRLGVRLKTLQNWAPAWEVNRVGPKPHRLRPGRGWVRYEEAEVARIVRDTLAGKQPLTPGS</sequence>
<evidence type="ECO:0000313" key="2">
    <source>
        <dbReference type="EMBL" id="RMI44456.1"/>
    </source>
</evidence>
<dbReference type="RefSeq" id="WP_122182663.1">
    <property type="nucleotide sequence ID" value="NZ_RFFJ01000016.1"/>
</dbReference>
<proteinExistence type="predicted"/>